<keyword evidence="3" id="KW-1185">Reference proteome</keyword>
<feature type="transmembrane region" description="Helical" evidence="1">
    <location>
        <begin position="237"/>
        <end position="260"/>
    </location>
</feature>
<comment type="caution">
    <text evidence="2">The sequence shown here is derived from an EMBL/GenBank/DDBJ whole genome shotgun (WGS) entry which is preliminary data.</text>
</comment>
<accession>A0A1C7MB39</accession>
<protein>
    <submittedName>
        <fullName evidence="2">Uncharacterized protein</fullName>
    </submittedName>
</protein>
<proteinExistence type="predicted"/>
<sequence length="337" mass="36712">MMNFKGSEGGVSLRSGNQALKKKKTTVSPLLQMESYCLFSPLPLHDDHLVSRLNIVKLFCETLVYGFYCVVMAAVLYIVLTARHLLPSHKGLFLVAFIIVKVPISNTQASVAIAQFLGLLGDSILIWRVWIVWNKKILIIVFPVLATVAAFVIGIISAAVITSVNSLNRLLPVPTGALAVNSILCSYLEWRMAQISESTRFRTGRSYGKVILLVIESGAILASANIIALVLEKMENPGLHVILDILAPLLGLVPTLIVVLSHIDLALGNHANERCTRTVTSSFAAKTGSTGTTMYMTPLPTIHSRYPETIAVSIAQERSNESVCINWTERGGTSLEK</sequence>
<dbReference type="OrthoDB" id="3250682at2759"/>
<reference evidence="2 3" key="1">
    <citation type="submission" date="2016-03" db="EMBL/GenBank/DDBJ databases">
        <title>Whole genome sequencing of Grifola frondosa 9006-11.</title>
        <authorList>
            <person name="Min B."/>
            <person name="Park H."/>
            <person name="Kim J.-G."/>
            <person name="Cho H."/>
            <person name="Oh Y.-L."/>
            <person name="Kong W.-S."/>
            <person name="Choi I.-G."/>
        </authorList>
    </citation>
    <scope>NUCLEOTIDE SEQUENCE [LARGE SCALE GENOMIC DNA]</scope>
    <source>
        <strain evidence="2 3">9006-11</strain>
    </source>
</reference>
<dbReference type="AlphaFoldDB" id="A0A1C7MB39"/>
<feature type="transmembrane region" description="Helical" evidence="1">
    <location>
        <begin position="110"/>
        <end position="130"/>
    </location>
</feature>
<name>A0A1C7MB39_GRIFR</name>
<keyword evidence="1" id="KW-0472">Membrane</keyword>
<gene>
    <name evidence="2" type="ORF">A0H81_06048</name>
</gene>
<dbReference type="OMA" id="LTHEVHE"/>
<evidence type="ECO:0000256" key="1">
    <source>
        <dbReference type="SAM" id="Phobius"/>
    </source>
</evidence>
<keyword evidence="1" id="KW-0812">Transmembrane</keyword>
<feature type="transmembrane region" description="Helical" evidence="1">
    <location>
        <begin position="170"/>
        <end position="190"/>
    </location>
</feature>
<organism evidence="2 3">
    <name type="scientific">Grifola frondosa</name>
    <name type="common">Maitake</name>
    <name type="synonym">Polyporus frondosus</name>
    <dbReference type="NCBI Taxonomy" id="5627"/>
    <lineage>
        <taxon>Eukaryota</taxon>
        <taxon>Fungi</taxon>
        <taxon>Dikarya</taxon>
        <taxon>Basidiomycota</taxon>
        <taxon>Agaricomycotina</taxon>
        <taxon>Agaricomycetes</taxon>
        <taxon>Polyporales</taxon>
        <taxon>Grifolaceae</taxon>
        <taxon>Grifola</taxon>
    </lineage>
</organism>
<keyword evidence="1" id="KW-1133">Transmembrane helix</keyword>
<evidence type="ECO:0000313" key="2">
    <source>
        <dbReference type="EMBL" id="OBZ73827.1"/>
    </source>
</evidence>
<dbReference type="EMBL" id="LUGG01000006">
    <property type="protein sequence ID" value="OBZ73827.1"/>
    <property type="molecule type" value="Genomic_DNA"/>
</dbReference>
<evidence type="ECO:0000313" key="3">
    <source>
        <dbReference type="Proteomes" id="UP000092993"/>
    </source>
</evidence>
<feature type="transmembrane region" description="Helical" evidence="1">
    <location>
        <begin position="210"/>
        <end position="231"/>
    </location>
</feature>
<feature type="transmembrane region" description="Helical" evidence="1">
    <location>
        <begin position="137"/>
        <end position="164"/>
    </location>
</feature>
<feature type="transmembrane region" description="Helical" evidence="1">
    <location>
        <begin position="62"/>
        <end position="80"/>
    </location>
</feature>
<dbReference type="Proteomes" id="UP000092993">
    <property type="component" value="Unassembled WGS sequence"/>
</dbReference>